<comment type="subcellular location">
    <subcellularLocation>
        <location evidence="6">Cytoplasm</location>
        <location evidence="6">Nucleoid</location>
    </subcellularLocation>
    <text evidence="6">Localizes in tight foci, which correspond to the replisome at mid-cell throughout the cell cycle.</text>
</comment>
<dbReference type="GO" id="GO:0006260">
    <property type="term" value="P:DNA replication"/>
    <property type="evidence" value="ECO:0007669"/>
    <property type="project" value="UniProtKB-KW"/>
</dbReference>
<comment type="cofactor">
    <cofactor evidence="6">
        <name>Zn(2+)</name>
        <dbReference type="ChEBI" id="CHEBI:29105"/>
    </cofactor>
    <text evidence="6">Binds 1 zinc ion per subunit.</text>
</comment>
<dbReference type="GO" id="GO:0008270">
    <property type="term" value="F:zinc ion binding"/>
    <property type="evidence" value="ECO:0007669"/>
    <property type="project" value="UniProtKB-UniRule"/>
</dbReference>
<keyword evidence="7" id="KW-0175">Coiled coil</keyword>
<name>A0A2V3VI77_9BACI</name>
<proteinExistence type="inferred from homology"/>
<accession>A0A2V3VI77</accession>
<evidence type="ECO:0000256" key="7">
    <source>
        <dbReference type="SAM" id="Coils"/>
    </source>
</evidence>
<comment type="function">
    <text evidence="6">Involved in control of chromosome replication initiation. Inhibits the cooperative binding of DnaA to the oriC region, thus negatively regulating initiation of chromosome replication. Inhibits the ability of DnaA-ATP to form a helix on DNA; does not disassemble preformed DnaA-DNA helices. Decreases the residence time of DnaA on the chromosome at its binding sites (oriC, replication forks and promoter-binding sites). Tethers DnaA to the replication machinery via the DNA polymerase beta sliding clamp subunit (dnaN). Associates with oriC and other DnaA targets on the chromosome in a DnaA-dependent manner.</text>
</comment>
<gene>
    <name evidence="6" type="primary">yabA</name>
    <name evidence="9" type="ORF">DFR56_12126</name>
</gene>
<keyword evidence="2 6" id="KW-0235">DNA replication</keyword>
<keyword evidence="5 6" id="KW-0236">DNA replication inhibitor</keyword>
<reference evidence="9 10" key="1">
    <citation type="submission" date="2018-05" db="EMBL/GenBank/DDBJ databases">
        <title>Genomic Encyclopedia of Type Strains, Phase IV (KMG-IV): sequencing the most valuable type-strain genomes for metagenomic binning, comparative biology and taxonomic classification.</title>
        <authorList>
            <person name="Goeker M."/>
        </authorList>
    </citation>
    <scope>NUCLEOTIDE SEQUENCE [LARGE SCALE GENOMIC DNA]</scope>
    <source>
        <strain evidence="9 10">DSM 28556</strain>
    </source>
</reference>
<organism evidence="9 10">
    <name type="scientific">Pseudogracilibacillus auburnensis</name>
    <dbReference type="NCBI Taxonomy" id="1494959"/>
    <lineage>
        <taxon>Bacteria</taxon>
        <taxon>Bacillati</taxon>
        <taxon>Bacillota</taxon>
        <taxon>Bacilli</taxon>
        <taxon>Bacillales</taxon>
        <taxon>Bacillaceae</taxon>
        <taxon>Pseudogracilibacillus</taxon>
    </lineage>
</organism>
<dbReference type="OrthoDB" id="2112130at2"/>
<evidence type="ECO:0000256" key="2">
    <source>
        <dbReference type="ARBA" id="ARBA00022705"/>
    </source>
</evidence>
<feature type="binding site" evidence="6">
    <location>
        <position position="89"/>
    </location>
    <ligand>
        <name>Zn(2+)</name>
        <dbReference type="ChEBI" id="CHEBI:29105"/>
    </ligand>
</feature>
<keyword evidence="3 6" id="KW-0479">Metal-binding</keyword>
<evidence type="ECO:0000256" key="3">
    <source>
        <dbReference type="ARBA" id="ARBA00022723"/>
    </source>
</evidence>
<evidence type="ECO:0000256" key="4">
    <source>
        <dbReference type="ARBA" id="ARBA00022833"/>
    </source>
</evidence>
<sequence length="112" mass="13387">MNKRQIFDQVSHMETQIGELYEQLGNLKNDLSEIIEENHRLTVENKHLRTYLEENKVDEKKKQKEKKRENNVPGEGFDNLARIYKEGFHICHMQFGSPRTDEDCLFCLELFD</sequence>
<dbReference type="GO" id="GO:0043590">
    <property type="term" value="C:bacterial nucleoid"/>
    <property type="evidence" value="ECO:0007669"/>
    <property type="project" value="UniProtKB-UniRule"/>
</dbReference>
<dbReference type="RefSeq" id="WP_110397299.1">
    <property type="nucleotide sequence ID" value="NZ_JADIJL010000023.1"/>
</dbReference>
<evidence type="ECO:0000256" key="1">
    <source>
        <dbReference type="ARBA" id="ARBA00022490"/>
    </source>
</evidence>
<comment type="caution">
    <text evidence="9">The sequence shown here is derived from an EMBL/GenBank/DDBJ whole genome shotgun (WGS) entry which is preliminary data.</text>
</comment>
<evidence type="ECO:0000256" key="5">
    <source>
        <dbReference type="ARBA" id="ARBA00022880"/>
    </source>
</evidence>
<dbReference type="PIRSF" id="PIRSF021439">
    <property type="entry name" value="DUF972"/>
    <property type="match status" value="1"/>
</dbReference>
<evidence type="ECO:0000256" key="6">
    <source>
        <dbReference type="HAMAP-Rule" id="MF_01159"/>
    </source>
</evidence>
<protein>
    <recommendedName>
        <fullName evidence="6">Replication initiation control protein YabA</fullName>
    </recommendedName>
</protein>
<keyword evidence="4 6" id="KW-0862">Zinc</keyword>
<feature type="binding site" evidence="6">
    <location>
        <position position="107"/>
    </location>
    <ligand>
        <name>Zn(2+)</name>
        <dbReference type="ChEBI" id="CHEBI:29105"/>
    </ligand>
</feature>
<dbReference type="Pfam" id="PF06156">
    <property type="entry name" value="YabA"/>
    <property type="match status" value="1"/>
</dbReference>
<dbReference type="GO" id="GO:0008156">
    <property type="term" value="P:negative regulation of DNA replication"/>
    <property type="evidence" value="ECO:0007669"/>
    <property type="project" value="UniProtKB-UniRule"/>
</dbReference>
<feature type="coiled-coil region" evidence="7">
    <location>
        <begin position="17"/>
        <end position="44"/>
    </location>
</feature>
<comment type="subunit">
    <text evidence="6">Homotetramer. Interacts with both DnaA and DnaN, acting as a bridge between these two proteins.</text>
</comment>
<feature type="region of interest" description="Disordered" evidence="8">
    <location>
        <begin position="54"/>
        <end position="74"/>
    </location>
</feature>
<keyword evidence="1 6" id="KW-0963">Cytoplasm</keyword>
<dbReference type="NCBIfam" id="NF009644">
    <property type="entry name" value="PRK13169.1-5"/>
    <property type="match status" value="1"/>
</dbReference>
<dbReference type="AlphaFoldDB" id="A0A2V3VI77"/>
<dbReference type="HAMAP" id="MF_01159">
    <property type="entry name" value="YabA"/>
    <property type="match status" value="1"/>
</dbReference>
<evidence type="ECO:0000313" key="9">
    <source>
        <dbReference type="EMBL" id="PXW81532.1"/>
    </source>
</evidence>
<dbReference type="EMBL" id="QJJQ01000021">
    <property type="protein sequence ID" value="PXW81532.1"/>
    <property type="molecule type" value="Genomic_DNA"/>
</dbReference>
<dbReference type="InterPro" id="IPR010377">
    <property type="entry name" value="YabA"/>
</dbReference>
<feature type="binding site" evidence="6">
    <location>
        <position position="91"/>
    </location>
    <ligand>
        <name>Zn(2+)</name>
        <dbReference type="ChEBI" id="CHEBI:29105"/>
    </ligand>
</feature>
<comment type="similarity">
    <text evidence="6">Belongs to the YabA family.</text>
</comment>
<feature type="compositionally biased region" description="Basic and acidic residues" evidence="8">
    <location>
        <begin position="54"/>
        <end position="70"/>
    </location>
</feature>
<evidence type="ECO:0000313" key="10">
    <source>
        <dbReference type="Proteomes" id="UP000247978"/>
    </source>
</evidence>
<evidence type="ECO:0000256" key="8">
    <source>
        <dbReference type="SAM" id="MobiDB-lite"/>
    </source>
</evidence>
<feature type="binding site" evidence="6">
    <location>
        <position position="104"/>
    </location>
    <ligand>
        <name>Zn(2+)</name>
        <dbReference type="ChEBI" id="CHEBI:29105"/>
    </ligand>
</feature>
<dbReference type="Proteomes" id="UP000247978">
    <property type="component" value="Unassembled WGS sequence"/>
</dbReference>
<keyword evidence="10" id="KW-1185">Reference proteome</keyword>